<accession>A0AAW1CZD8</accession>
<evidence type="ECO:0000256" key="1">
    <source>
        <dbReference type="SAM" id="Coils"/>
    </source>
</evidence>
<proteinExistence type="predicted"/>
<keyword evidence="1" id="KW-0175">Coiled coil</keyword>
<feature type="domain" description="PDZ" evidence="3">
    <location>
        <begin position="235"/>
        <end position="282"/>
    </location>
</feature>
<dbReference type="AlphaFoldDB" id="A0AAW1CZD8"/>
<keyword evidence="5" id="KW-1185">Reference proteome</keyword>
<feature type="coiled-coil region" evidence="1">
    <location>
        <begin position="290"/>
        <end position="338"/>
    </location>
</feature>
<feature type="compositionally biased region" description="Basic and acidic residues" evidence="2">
    <location>
        <begin position="379"/>
        <end position="395"/>
    </location>
</feature>
<evidence type="ECO:0000259" key="3">
    <source>
        <dbReference type="PROSITE" id="PS50106"/>
    </source>
</evidence>
<dbReference type="EMBL" id="JAPXFL010000007">
    <property type="protein sequence ID" value="KAK9503831.1"/>
    <property type="molecule type" value="Genomic_DNA"/>
</dbReference>
<evidence type="ECO:0000313" key="4">
    <source>
        <dbReference type="EMBL" id="KAK9503831.1"/>
    </source>
</evidence>
<protein>
    <recommendedName>
        <fullName evidence="3">PDZ domain-containing protein</fullName>
    </recommendedName>
</protein>
<dbReference type="Gene3D" id="2.30.42.10">
    <property type="match status" value="1"/>
</dbReference>
<evidence type="ECO:0000313" key="5">
    <source>
        <dbReference type="Proteomes" id="UP001461498"/>
    </source>
</evidence>
<dbReference type="InterPro" id="IPR001478">
    <property type="entry name" value="PDZ"/>
</dbReference>
<name>A0AAW1CZD8_9HEMI</name>
<dbReference type="InterPro" id="IPR036034">
    <property type="entry name" value="PDZ_sf"/>
</dbReference>
<sequence>MAQLETLEAKMASIEVSLSTTPRRKKSGSTTSTPVPPSILPSINTNNVYNSNNNINTSSNNNISVNQPILNANKDVVKELESLRNGITYKDKENVMNSLKMWGHTQNSFNDRDKKIAQERLVRLKSEIDAKRLAIKNIKLALDTIDISDNIDIRIQQAELEYQLGREELNLLSLLEESRNLQLCLEENIVSQQTIFSYIGNCAVSVHGVELMYDAKSPQFGAAQREEGSLYIEWAADGSGLSKGDRLLEVNGKLVIGKTKEDMYRLLSVSPSPAQLVVLRKHSQRPEQIMSHLQAELSVVKEKAGEAERTRDSFRSDNLRLTHRISYLEEQVAELLERAREAKPKPVPQVFQKGNQVALVANLPGLADRKPPPPVRQISQDEVRSAKSVEVLVEKPKRKKEPTLLSRGARSTNSLDTAEISTGNSTPTRQPRRRHEHESSSSASQQYQLQQQQQQHHHQQQQQLRHGELRTKHLRDARTSLLAFMDKRCNNTQYLDVDSEPSYSKDIESCNDQNSESSVRYYKRGDKIRPIPPKKPVRLSLHRATSLQSVENENKSLKRCHQSESLHQSVIHQVNSHQTNGHSSQLEGNWC</sequence>
<feature type="compositionally biased region" description="Polar residues" evidence="2">
    <location>
        <begin position="409"/>
        <end position="428"/>
    </location>
</feature>
<organism evidence="4 5">
    <name type="scientific">Rhynocoris fuscipes</name>
    <dbReference type="NCBI Taxonomy" id="488301"/>
    <lineage>
        <taxon>Eukaryota</taxon>
        <taxon>Metazoa</taxon>
        <taxon>Ecdysozoa</taxon>
        <taxon>Arthropoda</taxon>
        <taxon>Hexapoda</taxon>
        <taxon>Insecta</taxon>
        <taxon>Pterygota</taxon>
        <taxon>Neoptera</taxon>
        <taxon>Paraneoptera</taxon>
        <taxon>Hemiptera</taxon>
        <taxon>Heteroptera</taxon>
        <taxon>Panheteroptera</taxon>
        <taxon>Cimicomorpha</taxon>
        <taxon>Reduviidae</taxon>
        <taxon>Harpactorinae</taxon>
        <taxon>Harpactorini</taxon>
        <taxon>Rhynocoris</taxon>
    </lineage>
</organism>
<dbReference type="PROSITE" id="PS50106">
    <property type="entry name" value="PDZ"/>
    <property type="match status" value="1"/>
</dbReference>
<feature type="region of interest" description="Disordered" evidence="2">
    <location>
        <begin position="17"/>
        <end position="45"/>
    </location>
</feature>
<reference evidence="4 5" key="1">
    <citation type="submission" date="2022-12" db="EMBL/GenBank/DDBJ databases">
        <title>Chromosome-level genome assembly of true bugs.</title>
        <authorList>
            <person name="Ma L."/>
            <person name="Li H."/>
        </authorList>
    </citation>
    <scope>NUCLEOTIDE SEQUENCE [LARGE SCALE GENOMIC DNA]</scope>
    <source>
        <strain evidence="4">Lab_2022b</strain>
    </source>
</reference>
<dbReference type="SUPFAM" id="SSF50156">
    <property type="entry name" value="PDZ domain-like"/>
    <property type="match status" value="1"/>
</dbReference>
<feature type="compositionally biased region" description="Low complexity" evidence="2">
    <location>
        <begin position="440"/>
        <end position="464"/>
    </location>
</feature>
<evidence type="ECO:0000256" key="2">
    <source>
        <dbReference type="SAM" id="MobiDB-lite"/>
    </source>
</evidence>
<comment type="caution">
    <text evidence="4">The sequence shown here is derived from an EMBL/GenBank/DDBJ whole genome shotgun (WGS) entry which is preliminary data.</text>
</comment>
<feature type="region of interest" description="Disordered" evidence="2">
    <location>
        <begin position="364"/>
        <end position="468"/>
    </location>
</feature>
<dbReference type="Proteomes" id="UP001461498">
    <property type="component" value="Unassembled WGS sequence"/>
</dbReference>
<gene>
    <name evidence="4" type="ORF">O3M35_010305</name>
</gene>